<evidence type="ECO:0000313" key="4">
    <source>
        <dbReference type="Proteomes" id="UP000094056"/>
    </source>
</evidence>
<dbReference type="EMBL" id="MAYW01000311">
    <property type="protein sequence ID" value="ODS29989.1"/>
    <property type="molecule type" value="Genomic_DNA"/>
</dbReference>
<evidence type="ECO:0000256" key="1">
    <source>
        <dbReference type="ARBA" id="ARBA00023172"/>
    </source>
</evidence>
<dbReference type="GO" id="GO:0006310">
    <property type="term" value="P:DNA recombination"/>
    <property type="evidence" value="ECO:0007669"/>
    <property type="project" value="UniProtKB-KW"/>
</dbReference>
<dbReference type="Gene3D" id="1.10.443.10">
    <property type="entry name" value="Intergrase catalytic core"/>
    <property type="match status" value="1"/>
</dbReference>
<dbReference type="SUPFAM" id="SSF56349">
    <property type="entry name" value="DNA breaking-rejoining enzymes"/>
    <property type="match status" value="1"/>
</dbReference>
<sequence>MKKHKDSCFLPTTRKIRLFQRIVYLESPEVAEEEAIVSFVRKSRRIHEFPLAQVLIVQIPEGKSDEALIFPSLCTKRDGKLKPYLTKARRYLQALLKANGRPKATLHSFRVTFNNALRDLGLSIEDRQILLDHASSETTKIYT</sequence>
<organism evidence="3 4">
    <name type="scientific">Candidatus Scalindua rubra</name>
    <dbReference type="NCBI Taxonomy" id="1872076"/>
    <lineage>
        <taxon>Bacteria</taxon>
        <taxon>Pseudomonadati</taxon>
        <taxon>Planctomycetota</taxon>
        <taxon>Candidatus Brocadiia</taxon>
        <taxon>Candidatus Brocadiales</taxon>
        <taxon>Candidatus Scalinduaceae</taxon>
        <taxon>Candidatus Scalindua</taxon>
    </lineage>
</organism>
<dbReference type="Pfam" id="PF00589">
    <property type="entry name" value="Phage_integrase"/>
    <property type="match status" value="1"/>
</dbReference>
<dbReference type="InterPro" id="IPR002104">
    <property type="entry name" value="Integrase_catalytic"/>
</dbReference>
<feature type="non-terminal residue" evidence="3">
    <location>
        <position position="143"/>
    </location>
</feature>
<feature type="domain" description="Tyr recombinase" evidence="2">
    <location>
        <begin position="62"/>
        <end position="143"/>
    </location>
</feature>
<comment type="caution">
    <text evidence="3">The sequence shown here is derived from an EMBL/GenBank/DDBJ whole genome shotgun (WGS) entry which is preliminary data.</text>
</comment>
<dbReference type="GO" id="GO:0015074">
    <property type="term" value="P:DNA integration"/>
    <property type="evidence" value="ECO:0007669"/>
    <property type="project" value="InterPro"/>
</dbReference>
<reference evidence="3 4" key="1">
    <citation type="submission" date="2016-07" db="EMBL/GenBank/DDBJ databases">
        <title>Draft genome of Scalindua rubra, obtained from a brine-seawater interface in the Red Sea, sheds light on salt adaptation in anammox bacteria.</title>
        <authorList>
            <person name="Speth D.R."/>
            <person name="Lagkouvardos I."/>
            <person name="Wang Y."/>
            <person name="Qian P.-Y."/>
            <person name="Dutilh B.E."/>
            <person name="Jetten M.S."/>
        </authorList>
    </citation>
    <scope>NUCLEOTIDE SEQUENCE [LARGE SCALE GENOMIC DNA]</scope>
    <source>
        <strain evidence="3">BSI-1</strain>
    </source>
</reference>
<accession>A0A1E3X329</accession>
<proteinExistence type="predicted"/>
<evidence type="ECO:0000259" key="2">
    <source>
        <dbReference type="Pfam" id="PF00589"/>
    </source>
</evidence>
<dbReference type="GO" id="GO:0003677">
    <property type="term" value="F:DNA binding"/>
    <property type="evidence" value="ECO:0007669"/>
    <property type="project" value="InterPro"/>
</dbReference>
<gene>
    <name evidence="3" type="ORF">SCARUB_04903</name>
</gene>
<dbReference type="AlphaFoldDB" id="A0A1E3X329"/>
<name>A0A1E3X329_9BACT</name>
<protein>
    <submittedName>
        <fullName evidence="3">Phage integrase family protein</fullName>
    </submittedName>
</protein>
<dbReference type="InterPro" id="IPR013762">
    <property type="entry name" value="Integrase-like_cat_sf"/>
</dbReference>
<dbReference type="Proteomes" id="UP000094056">
    <property type="component" value="Unassembled WGS sequence"/>
</dbReference>
<dbReference type="InterPro" id="IPR011010">
    <property type="entry name" value="DNA_brk_join_enz"/>
</dbReference>
<keyword evidence="1" id="KW-0233">DNA recombination</keyword>
<evidence type="ECO:0000313" key="3">
    <source>
        <dbReference type="EMBL" id="ODS29989.1"/>
    </source>
</evidence>